<accession>A0A832TH01</accession>
<sequence>MKRIITLSLEDLSEAKDKVRKVLKKLQYEDEVIVISKSDISYLFKGYNVEKEKDEEGLWIIRIKKN</sequence>
<dbReference type="AlphaFoldDB" id="A0A832TH01"/>
<organism evidence="1 2">
    <name type="scientific">Sulfurisphaera tokodaii</name>
    <dbReference type="NCBI Taxonomy" id="111955"/>
    <lineage>
        <taxon>Archaea</taxon>
        <taxon>Thermoproteota</taxon>
        <taxon>Thermoprotei</taxon>
        <taxon>Sulfolobales</taxon>
        <taxon>Sulfolobaceae</taxon>
        <taxon>Sulfurisphaera</taxon>
    </lineage>
</organism>
<reference evidence="1" key="1">
    <citation type="journal article" date="2020" name="bioRxiv">
        <title>A rank-normalized archaeal taxonomy based on genome phylogeny resolves widespread incomplete and uneven classifications.</title>
        <authorList>
            <person name="Rinke C."/>
            <person name="Chuvochina M."/>
            <person name="Mussig A.J."/>
            <person name="Chaumeil P.-A."/>
            <person name="Waite D.W."/>
            <person name="Whitman W.B."/>
            <person name="Parks D.H."/>
            <person name="Hugenholtz P."/>
        </authorList>
    </citation>
    <scope>NUCLEOTIDE SEQUENCE</scope>
    <source>
        <strain evidence="1">UBA8838</strain>
    </source>
</reference>
<gene>
    <name evidence="1" type="ORF">HA332_06670</name>
</gene>
<evidence type="ECO:0000313" key="1">
    <source>
        <dbReference type="EMBL" id="HII74050.1"/>
    </source>
</evidence>
<dbReference type="EMBL" id="DUJO01000026">
    <property type="protein sequence ID" value="HII74050.1"/>
    <property type="molecule type" value="Genomic_DNA"/>
</dbReference>
<dbReference type="Proteomes" id="UP000646844">
    <property type="component" value="Unassembled WGS sequence"/>
</dbReference>
<comment type="caution">
    <text evidence="1">The sequence shown here is derived from an EMBL/GenBank/DDBJ whole genome shotgun (WGS) entry which is preliminary data.</text>
</comment>
<protein>
    <submittedName>
        <fullName evidence="1">Uncharacterized protein</fullName>
    </submittedName>
</protein>
<name>A0A832TH01_9CREN</name>
<dbReference type="GeneID" id="25400409"/>
<dbReference type="RefSeq" id="WP_052846789.1">
    <property type="nucleotide sequence ID" value="NZ_BAABQO010000010.1"/>
</dbReference>
<proteinExistence type="predicted"/>
<evidence type="ECO:0000313" key="2">
    <source>
        <dbReference type="Proteomes" id="UP000646844"/>
    </source>
</evidence>